<dbReference type="RefSeq" id="WP_168131189.1">
    <property type="nucleotide sequence ID" value="NZ_BMVZ01000007.1"/>
</dbReference>
<dbReference type="EMBL" id="JAATEL010000005">
    <property type="protein sequence ID" value="NJP14046.1"/>
    <property type="molecule type" value="Genomic_DNA"/>
</dbReference>
<evidence type="ECO:0000313" key="4">
    <source>
        <dbReference type="EMBL" id="NJP14046.1"/>
    </source>
</evidence>
<proteinExistence type="predicted"/>
<organism evidence="4 5">
    <name type="scientific">Streptomyces thermoviolaceus subsp. thermoviolaceus</name>
    <dbReference type="NCBI Taxonomy" id="66860"/>
    <lineage>
        <taxon>Bacteria</taxon>
        <taxon>Bacillati</taxon>
        <taxon>Actinomycetota</taxon>
        <taxon>Actinomycetes</taxon>
        <taxon>Kitasatosporales</taxon>
        <taxon>Streptomycetaceae</taxon>
        <taxon>Streptomyces</taxon>
    </lineage>
</organism>
<sequence length="187" mass="18299">MGNTQPHLRPGPVAAAAALALGIAVGPAAAEPGIFVSADGSTVSVTTTVCPDLGGFWGTAALLSAEQTSVAEGRRAELTGSAAGQSAVWQDVRPGTYTVIVVCADNVTAGTQAVTVSAAARPSASASPASAASPASVASVRSRAGGHTEAAGDDRSVALAAGGAVVGAAMIGTGWCLRRRSMRPYRL</sequence>
<keyword evidence="5" id="KW-1185">Reference proteome</keyword>
<evidence type="ECO:0008006" key="6">
    <source>
        <dbReference type="Google" id="ProtNLM"/>
    </source>
</evidence>
<keyword evidence="2" id="KW-1133">Transmembrane helix</keyword>
<reference evidence="4 5" key="1">
    <citation type="submission" date="2020-03" db="EMBL/GenBank/DDBJ databases">
        <title>WGS of actinomycetes isolated from Thailand.</title>
        <authorList>
            <person name="Thawai C."/>
        </authorList>
    </citation>
    <scope>NUCLEOTIDE SEQUENCE [LARGE SCALE GENOMIC DNA]</scope>
    <source>
        <strain evidence="4 5">NBRC 13905</strain>
    </source>
</reference>
<feature type="signal peptide" evidence="3">
    <location>
        <begin position="1"/>
        <end position="30"/>
    </location>
</feature>
<gene>
    <name evidence="4" type="ORF">HCJ95_06985</name>
</gene>
<evidence type="ECO:0000256" key="3">
    <source>
        <dbReference type="SAM" id="SignalP"/>
    </source>
</evidence>
<evidence type="ECO:0000313" key="5">
    <source>
        <dbReference type="Proteomes" id="UP000635996"/>
    </source>
</evidence>
<feature type="region of interest" description="Disordered" evidence="1">
    <location>
        <begin position="125"/>
        <end position="151"/>
    </location>
</feature>
<dbReference type="Proteomes" id="UP000635996">
    <property type="component" value="Unassembled WGS sequence"/>
</dbReference>
<keyword evidence="2" id="KW-0812">Transmembrane</keyword>
<name>A0ABX0YRX3_STRTL</name>
<evidence type="ECO:0000256" key="2">
    <source>
        <dbReference type="SAM" id="Phobius"/>
    </source>
</evidence>
<feature type="transmembrane region" description="Helical" evidence="2">
    <location>
        <begin position="157"/>
        <end position="177"/>
    </location>
</feature>
<keyword evidence="2" id="KW-0472">Membrane</keyword>
<protein>
    <recommendedName>
        <fullName evidence="6">Secreted protein</fullName>
    </recommendedName>
</protein>
<feature type="compositionally biased region" description="Low complexity" evidence="1">
    <location>
        <begin position="125"/>
        <end position="143"/>
    </location>
</feature>
<evidence type="ECO:0000256" key="1">
    <source>
        <dbReference type="SAM" id="MobiDB-lite"/>
    </source>
</evidence>
<accession>A0ABX0YRX3</accession>
<comment type="caution">
    <text evidence="4">The sequence shown here is derived from an EMBL/GenBank/DDBJ whole genome shotgun (WGS) entry which is preliminary data.</text>
</comment>
<keyword evidence="3" id="KW-0732">Signal</keyword>
<feature type="chain" id="PRO_5046010836" description="Secreted protein" evidence="3">
    <location>
        <begin position="31"/>
        <end position="187"/>
    </location>
</feature>